<protein>
    <submittedName>
        <fullName evidence="6">Transcriptional regulator ArgP</fullName>
    </submittedName>
</protein>
<keyword evidence="3" id="KW-0238">DNA-binding</keyword>
<keyword evidence="7" id="KW-1185">Reference proteome</keyword>
<organism evidence="6 7">
    <name type="scientific">Roseicyclus marinus</name>
    <dbReference type="NCBI Taxonomy" id="2161673"/>
    <lineage>
        <taxon>Bacteria</taxon>
        <taxon>Pseudomonadati</taxon>
        <taxon>Pseudomonadota</taxon>
        <taxon>Alphaproteobacteria</taxon>
        <taxon>Rhodobacterales</taxon>
        <taxon>Roseobacteraceae</taxon>
        <taxon>Roseicyclus</taxon>
    </lineage>
</organism>
<dbReference type="PRINTS" id="PR00039">
    <property type="entry name" value="HTHLYSR"/>
</dbReference>
<evidence type="ECO:0000256" key="4">
    <source>
        <dbReference type="ARBA" id="ARBA00023163"/>
    </source>
</evidence>
<evidence type="ECO:0000259" key="5">
    <source>
        <dbReference type="PROSITE" id="PS50931"/>
    </source>
</evidence>
<dbReference type="NCBIfam" id="NF009888">
    <property type="entry name" value="PRK13348.1"/>
    <property type="match status" value="1"/>
</dbReference>
<reference evidence="6 7" key="1">
    <citation type="submission" date="2023-01" db="EMBL/GenBank/DDBJ databases">
        <title>Complete genome sequence of Roseicyclus marinus strain Dej080120_10.</title>
        <authorList>
            <person name="Ueki S."/>
            <person name="Maruyama F."/>
        </authorList>
    </citation>
    <scope>NUCLEOTIDE SEQUENCE [LARGE SCALE GENOMIC DNA]</scope>
    <source>
        <strain evidence="6 7">Dej080120_10</strain>
    </source>
</reference>
<dbReference type="GO" id="GO:0003700">
    <property type="term" value="F:DNA-binding transcription factor activity"/>
    <property type="evidence" value="ECO:0007669"/>
    <property type="project" value="InterPro"/>
</dbReference>
<dbReference type="PANTHER" id="PTHR30579:SF2">
    <property type="entry name" value="HTH-TYPE TRANSCRIPTIONAL REGULATOR ARGP"/>
    <property type="match status" value="1"/>
</dbReference>
<dbReference type="PROSITE" id="PS50931">
    <property type="entry name" value="HTH_LYSR"/>
    <property type="match status" value="1"/>
</dbReference>
<dbReference type="PANTHER" id="PTHR30579">
    <property type="entry name" value="TRANSCRIPTIONAL REGULATOR"/>
    <property type="match status" value="1"/>
</dbReference>
<dbReference type="AlphaFoldDB" id="A0AA48HUC8"/>
<dbReference type="InterPro" id="IPR036390">
    <property type="entry name" value="WH_DNA-bd_sf"/>
</dbReference>
<dbReference type="Pfam" id="PF00126">
    <property type="entry name" value="HTH_1"/>
    <property type="match status" value="1"/>
</dbReference>
<proteinExistence type="inferred from homology"/>
<dbReference type="InterPro" id="IPR005119">
    <property type="entry name" value="LysR_subst-bd"/>
</dbReference>
<name>A0AA48HUC8_9RHOB</name>
<dbReference type="InterPro" id="IPR050176">
    <property type="entry name" value="LTTR"/>
</dbReference>
<dbReference type="GO" id="GO:0003677">
    <property type="term" value="F:DNA binding"/>
    <property type="evidence" value="ECO:0007669"/>
    <property type="project" value="UniProtKB-KW"/>
</dbReference>
<keyword evidence="4" id="KW-0804">Transcription</keyword>
<comment type="similarity">
    <text evidence="1">Belongs to the LysR transcriptional regulatory family.</text>
</comment>
<dbReference type="NCBIfam" id="TIGR03298">
    <property type="entry name" value="argP"/>
    <property type="match status" value="1"/>
</dbReference>
<keyword evidence="2" id="KW-0805">Transcription regulation</keyword>
<dbReference type="InterPro" id="IPR036388">
    <property type="entry name" value="WH-like_DNA-bd_sf"/>
</dbReference>
<dbReference type="Proteomes" id="UP001337723">
    <property type="component" value="Chromosome"/>
</dbReference>
<evidence type="ECO:0000256" key="1">
    <source>
        <dbReference type="ARBA" id="ARBA00009437"/>
    </source>
</evidence>
<accession>A0AA48HUC8</accession>
<dbReference type="NCBIfam" id="NF002964">
    <property type="entry name" value="PRK03635.1"/>
    <property type="match status" value="1"/>
</dbReference>
<dbReference type="Gene3D" id="3.40.190.290">
    <property type="match status" value="1"/>
</dbReference>
<evidence type="ECO:0000256" key="3">
    <source>
        <dbReference type="ARBA" id="ARBA00023125"/>
    </source>
</evidence>
<dbReference type="SUPFAM" id="SSF46785">
    <property type="entry name" value="Winged helix' DNA-binding domain"/>
    <property type="match status" value="1"/>
</dbReference>
<evidence type="ECO:0000256" key="2">
    <source>
        <dbReference type="ARBA" id="ARBA00023015"/>
    </source>
</evidence>
<dbReference type="KEGG" id="rmai:MACH21_24380"/>
<dbReference type="SUPFAM" id="SSF53850">
    <property type="entry name" value="Periplasmic binding protein-like II"/>
    <property type="match status" value="1"/>
</dbReference>
<evidence type="ECO:0000313" key="7">
    <source>
        <dbReference type="Proteomes" id="UP001337723"/>
    </source>
</evidence>
<evidence type="ECO:0000313" key="6">
    <source>
        <dbReference type="EMBL" id="BDW86261.1"/>
    </source>
</evidence>
<sequence>MIDRAALAAFSAVIRAGSFDGAAALLGVTQSAVSQRIRGLEENLGTALILRTRPAAPTDAGRRLMVHAEALGLLERDLLRDLGLPAPDAPLRIAVTADCLATWVIPALAAVEGVLFDLVVDDQDHSADLLRAGEVAGAITASDRPVPGCDALPLGHLRYIAFAAPDFVARHFPDGVTLEALAHAPALTFNRKDRLQKAWAEMATGARVILPTHYIGSTHAITEAGLAGMGWGVNPETLVAPLIASGRLVDLNPHVRVETPLSWQVARRVAPALAAVTRVLQRAAPRTR</sequence>
<dbReference type="Pfam" id="PF03466">
    <property type="entry name" value="LysR_substrate"/>
    <property type="match status" value="1"/>
</dbReference>
<gene>
    <name evidence="6" type="ORF">MACH21_24380</name>
</gene>
<dbReference type="InterPro" id="IPR000847">
    <property type="entry name" value="LysR_HTH_N"/>
</dbReference>
<feature type="domain" description="HTH lysR-type" evidence="5">
    <location>
        <begin position="2"/>
        <end position="58"/>
    </location>
</feature>
<dbReference type="EMBL" id="AP027266">
    <property type="protein sequence ID" value="BDW86261.1"/>
    <property type="molecule type" value="Genomic_DNA"/>
</dbReference>
<dbReference type="RefSeq" id="WP_338272189.1">
    <property type="nucleotide sequence ID" value="NZ_AP027266.1"/>
</dbReference>
<dbReference type="Gene3D" id="1.10.10.10">
    <property type="entry name" value="Winged helix-like DNA-binding domain superfamily/Winged helix DNA-binding domain"/>
    <property type="match status" value="1"/>
</dbReference>
<dbReference type="InterPro" id="IPR017685">
    <property type="entry name" value="ArgP"/>
</dbReference>